<dbReference type="InterPro" id="IPR038763">
    <property type="entry name" value="DHH_sf"/>
</dbReference>
<evidence type="ECO:0000313" key="2">
    <source>
        <dbReference type="EMBL" id="MRG95399.1"/>
    </source>
</evidence>
<dbReference type="InterPro" id="IPR051673">
    <property type="entry name" value="SSDNA_exonuclease_RecJ"/>
</dbReference>
<sequence length="340" mass="36129">MEAGRALLRANTRGRFVLVPDGDVDGLSAGAIALRALERLGAEVVAVLPGKGEHVHTDALRARIVAARPDVLVVLDMGSRGEPIVAGLPTLLVDHHAPLRGFPPGATVVSAFGHPPVAATSLLAWHLFREVAALQDCAWLGLLGAVADLGAEPMPDVVKRMMGGVSRTSLREAIVLLNAPRRSAAHDITSAWEVLLRARDPADVAKGRVPGVEKLREARAEVAAEVLRCARARPYFGGNVVVLPFRSGARVHPLVAQRAAARFADRIVIAANYDYLPGRVNFAMRSRAERDLLRYLHGVGAPLTGDSGHGHPGATGGSMPFEDFERLLVAMGFEAPPPRP</sequence>
<comment type="caution">
    <text evidence="2">The sequence shown here is derived from an EMBL/GenBank/DDBJ whole genome shotgun (WGS) entry which is preliminary data.</text>
</comment>
<dbReference type="PANTHER" id="PTHR30255">
    <property type="entry name" value="SINGLE-STRANDED-DNA-SPECIFIC EXONUCLEASE RECJ"/>
    <property type="match status" value="1"/>
</dbReference>
<reference evidence="2 3" key="1">
    <citation type="submission" date="2019-10" db="EMBL/GenBank/DDBJ databases">
        <title>A soil myxobacterium in the family Polyangiaceae.</title>
        <authorList>
            <person name="Li Y."/>
            <person name="Wang J."/>
        </authorList>
    </citation>
    <scope>NUCLEOTIDE SEQUENCE [LARGE SCALE GENOMIC DNA]</scope>
    <source>
        <strain evidence="2 3">DSM 14734</strain>
    </source>
</reference>
<accession>A0A6N7PU03</accession>
<evidence type="ECO:0000259" key="1">
    <source>
        <dbReference type="Pfam" id="PF01368"/>
    </source>
</evidence>
<organism evidence="2 3">
    <name type="scientific">Polyangium spumosum</name>
    <dbReference type="NCBI Taxonomy" id="889282"/>
    <lineage>
        <taxon>Bacteria</taxon>
        <taxon>Pseudomonadati</taxon>
        <taxon>Myxococcota</taxon>
        <taxon>Polyangia</taxon>
        <taxon>Polyangiales</taxon>
        <taxon>Polyangiaceae</taxon>
        <taxon>Polyangium</taxon>
    </lineage>
</organism>
<feature type="domain" description="DDH" evidence="1">
    <location>
        <begin position="18"/>
        <end position="129"/>
    </location>
</feature>
<dbReference type="SUPFAM" id="SSF64182">
    <property type="entry name" value="DHH phosphoesterases"/>
    <property type="match status" value="1"/>
</dbReference>
<evidence type="ECO:0000313" key="3">
    <source>
        <dbReference type="Proteomes" id="UP000440224"/>
    </source>
</evidence>
<keyword evidence="3" id="KW-1185">Reference proteome</keyword>
<dbReference type="PANTHER" id="PTHR30255:SF2">
    <property type="entry name" value="SINGLE-STRANDED-DNA-SPECIFIC EXONUCLEASE RECJ"/>
    <property type="match status" value="1"/>
</dbReference>
<proteinExistence type="predicted"/>
<dbReference type="OrthoDB" id="868021at2"/>
<gene>
    <name evidence="2" type="ORF">GF068_26285</name>
</gene>
<dbReference type="Proteomes" id="UP000440224">
    <property type="component" value="Unassembled WGS sequence"/>
</dbReference>
<dbReference type="EMBL" id="WJIE01000007">
    <property type="protein sequence ID" value="MRG95399.1"/>
    <property type="molecule type" value="Genomic_DNA"/>
</dbReference>
<dbReference type="Gene3D" id="3.90.1640.30">
    <property type="match status" value="1"/>
</dbReference>
<name>A0A6N7PU03_9BACT</name>
<dbReference type="AlphaFoldDB" id="A0A6N7PU03"/>
<dbReference type="InterPro" id="IPR001667">
    <property type="entry name" value="DDH_dom"/>
</dbReference>
<dbReference type="Pfam" id="PF01368">
    <property type="entry name" value="DHH"/>
    <property type="match status" value="1"/>
</dbReference>
<protein>
    <recommendedName>
        <fullName evidence="1">DDH domain-containing protein</fullName>
    </recommendedName>
</protein>